<proteinExistence type="inferred from homology"/>
<comment type="similarity">
    <text evidence="2">Belongs to the KHG/KDPG aldolase family.</text>
</comment>
<dbReference type="Proteomes" id="UP001218170">
    <property type="component" value="Unassembled WGS sequence"/>
</dbReference>
<dbReference type="PANTHER" id="PTHR30246">
    <property type="entry name" value="2-KETO-3-DEOXY-6-PHOSPHOGLUCONATE ALDOLASE"/>
    <property type="match status" value="1"/>
</dbReference>
<evidence type="ECO:0000313" key="6">
    <source>
        <dbReference type="EMBL" id="MDD7961087.1"/>
    </source>
</evidence>
<dbReference type="CDD" id="cd00452">
    <property type="entry name" value="KDPG_aldolase"/>
    <property type="match status" value="1"/>
</dbReference>
<name>A0ABT5SE64_9MICO</name>
<evidence type="ECO:0000256" key="2">
    <source>
        <dbReference type="ARBA" id="ARBA00006906"/>
    </source>
</evidence>
<sequence>MTVDVRAALGAAAVVAVLRAPSESELRRQVEFAHRAELPVLEITATTPGWDRVLAELAADSAFTHVLLGAGTITTVAQADVARVAGARFVVSPTVVDADVRAAAGDVPFIAGGFTPTELRAAAGTGGMAKLFPAASGGIGHLRAVRDVLPEVAIMPTGGIGVADAADWIAAGAVAVGIGGGLFREPVDRVRGLVASLRRPV</sequence>
<evidence type="ECO:0000256" key="5">
    <source>
        <dbReference type="ARBA" id="ARBA00023277"/>
    </source>
</evidence>
<comment type="pathway">
    <text evidence="1">Carbohydrate acid metabolism.</text>
</comment>
<reference evidence="6 7" key="1">
    <citation type="submission" date="2023-02" db="EMBL/GenBank/DDBJ databases">
        <title>Study of novel species of the Microbacterium genus.</title>
        <authorList>
            <person name="Arroyo-Herrera I."/>
            <person name="Roman-Ponce B."/>
            <person name="Vasquez-Murrieta M.S."/>
        </authorList>
    </citation>
    <scope>NUCLEOTIDE SEQUENCE [LARGE SCALE GENOMIC DNA]</scope>
    <source>
        <strain evidence="6 7">NE1TT3</strain>
    </source>
</reference>
<evidence type="ECO:0000256" key="1">
    <source>
        <dbReference type="ARBA" id="ARBA00004761"/>
    </source>
</evidence>
<dbReference type="RefSeq" id="WP_274263727.1">
    <property type="nucleotide sequence ID" value="NZ_JAQZCI010000001.1"/>
</dbReference>
<keyword evidence="5" id="KW-0119">Carbohydrate metabolism</keyword>
<evidence type="ECO:0000256" key="3">
    <source>
        <dbReference type="ARBA" id="ARBA00011233"/>
    </source>
</evidence>
<dbReference type="InterPro" id="IPR000887">
    <property type="entry name" value="Aldlse_KDPG_KHG"/>
</dbReference>
<evidence type="ECO:0000313" key="7">
    <source>
        <dbReference type="Proteomes" id="UP001218170"/>
    </source>
</evidence>
<accession>A0ABT5SE64</accession>
<comment type="caution">
    <text evidence="6">The sequence shown here is derived from an EMBL/GenBank/DDBJ whole genome shotgun (WGS) entry which is preliminary data.</text>
</comment>
<evidence type="ECO:0000256" key="4">
    <source>
        <dbReference type="ARBA" id="ARBA00023239"/>
    </source>
</evidence>
<dbReference type="Gene3D" id="3.20.20.70">
    <property type="entry name" value="Aldolase class I"/>
    <property type="match status" value="1"/>
</dbReference>
<dbReference type="PANTHER" id="PTHR30246:SF1">
    <property type="entry name" value="2-DEHYDRO-3-DEOXY-6-PHOSPHOGALACTONATE ALDOLASE-RELATED"/>
    <property type="match status" value="1"/>
</dbReference>
<dbReference type="SUPFAM" id="SSF51569">
    <property type="entry name" value="Aldolase"/>
    <property type="match status" value="1"/>
</dbReference>
<gene>
    <name evidence="6" type="ORF">PUW80_01840</name>
</gene>
<keyword evidence="4" id="KW-0456">Lyase</keyword>
<comment type="subunit">
    <text evidence="3">Homotrimer.</text>
</comment>
<dbReference type="Pfam" id="PF01081">
    <property type="entry name" value="Aldolase"/>
    <property type="match status" value="1"/>
</dbReference>
<protein>
    <submittedName>
        <fullName evidence="6">Bifunctional 4-hydroxy-2-oxoglutarate aldolase/2-dehydro-3-deoxy-phosphogluconate aldolase</fullName>
    </submittedName>
</protein>
<dbReference type="EMBL" id="JAQZCI010000001">
    <property type="protein sequence ID" value="MDD7961087.1"/>
    <property type="molecule type" value="Genomic_DNA"/>
</dbReference>
<keyword evidence="7" id="KW-1185">Reference proteome</keyword>
<dbReference type="InterPro" id="IPR013785">
    <property type="entry name" value="Aldolase_TIM"/>
</dbReference>
<organism evidence="6 7">
    <name type="scientific">Microbacterium thalli</name>
    <dbReference type="NCBI Taxonomy" id="3027921"/>
    <lineage>
        <taxon>Bacteria</taxon>
        <taxon>Bacillati</taxon>
        <taxon>Actinomycetota</taxon>
        <taxon>Actinomycetes</taxon>
        <taxon>Micrococcales</taxon>
        <taxon>Microbacteriaceae</taxon>
        <taxon>Microbacterium</taxon>
    </lineage>
</organism>